<feature type="region of interest" description="Disordered" evidence="3">
    <location>
        <begin position="130"/>
        <end position="248"/>
    </location>
</feature>
<dbReference type="GO" id="GO:0000978">
    <property type="term" value="F:RNA polymerase II cis-regulatory region sequence-specific DNA binding"/>
    <property type="evidence" value="ECO:0007669"/>
    <property type="project" value="TreeGrafter"/>
</dbReference>
<feature type="compositionally biased region" description="Low complexity" evidence="3">
    <location>
        <begin position="82"/>
        <end position="94"/>
    </location>
</feature>
<dbReference type="PROSITE" id="PS50039">
    <property type="entry name" value="FORK_HEAD_3"/>
    <property type="match status" value="1"/>
</dbReference>
<feature type="domain" description="Fork-head" evidence="4">
    <location>
        <begin position="253"/>
        <end position="346"/>
    </location>
</feature>
<dbReference type="InterPro" id="IPR050211">
    <property type="entry name" value="FOX_domain-containing"/>
</dbReference>
<dbReference type="InParanoid" id="G4TRS9"/>
<evidence type="ECO:0000256" key="1">
    <source>
        <dbReference type="ARBA" id="ARBA00023125"/>
    </source>
</evidence>
<dbReference type="SMART" id="SM00339">
    <property type="entry name" value="FH"/>
    <property type="match status" value="1"/>
</dbReference>
<keyword evidence="6" id="KW-1185">Reference proteome</keyword>
<feature type="compositionally biased region" description="Low complexity" evidence="3">
    <location>
        <begin position="411"/>
        <end position="420"/>
    </location>
</feature>
<feature type="compositionally biased region" description="Basic and acidic residues" evidence="3">
    <location>
        <begin position="492"/>
        <end position="502"/>
    </location>
</feature>
<dbReference type="InterPro" id="IPR036388">
    <property type="entry name" value="WH-like_DNA-bd_sf"/>
</dbReference>
<feature type="compositionally biased region" description="Low complexity" evidence="3">
    <location>
        <begin position="155"/>
        <end position="164"/>
    </location>
</feature>
<dbReference type="InterPro" id="IPR001766">
    <property type="entry name" value="Fork_head_dom"/>
</dbReference>
<dbReference type="Pfam" id="PF00250">
    <property type="entry name" value="Forkhead"/>
    <property type="match status" value="1"/>
</dbReference>
<dbReference type="PANTHER" id="PTHR11829">
    <property type="entry name" value="FORKHEAD BOX PROTEIN"/>
    <property type="match status" value="1"/>
</dbReference>
<feature type="compositionally biased region" description="Pro residues" evidence="3">
    <location>
        <begin position="421"/>
        <end position="433"/>
    </location>
</feature>
<feature type="compositionally biased region" description="Polar residues" evidence="3">
    <location>
        <begin position="570"/>
        <end position="580"/>
    </location>
</feature>
<dbReference type="EMBL" id="CAFZ01000272">
    <property type="protein sequence ID" value="CCA74022.1"/>
    <property type="molecule type" value="Genomic_DNA"/>
</dbReference>
<evidence type="ECO:0000313" key="6">
    <source>
        <dbReference type="Proteomes" id="UP000007148"/>
    </source>
</evidence>
<evidence type="ECO:0000256" key="2">
    <source>
        <dbReference type="PROSITE-ProRule" id="PRU00089"/>
    </source>
</evidence>
<organism evidence="5 6">
    <name type="scientific">Serendipita indica (strain DSM 11827)</name>
    <name type="common">Root endophyte fungus</name>
    <name type="synonym">Piriformospora indica</name>
    <dbReference type="NCBI Taxonomy" id="1109443"/>
    <lineage>
        <taxon>Eukaryota</taxon>
        <taxon>Fungi</taxon>
        <taxon>Dikarya</taxon>
        <taxon>Basidiomycota</taxon>
        <taxon>Agaricomycotina</taxon>
        <taxon>Agaricomycetes</taxon>
        <taxon>Sebacinales</taxon>
        <taxon>Serendipitaceae</taxon>
        <taxon>Serendipita</taxon>
    </lineage>
</organism>
<sequence length="691" mass="75700">MNIYMHRQTDCSLWISRSYSLAAALDLHPSLSHRHSLTIQNDINTVNSPSSPRPSSRVSTHSRPTSTRDYPHSSSHRHHPYRASSRNSTASSSADGEGDEEPPHSDYDYATSSSVMGDRRESIELLARSNSLNEGRAGRELGRADSFRSTGGGRASTRTAGSSAYEERYSGQPIPPSSNYAQTLSSTLSSPATSSPTFSFARSDATGGRTYPHPHSHSSSPTASYSPSSSSHQQQASSPLSLDSLPSYPSDQKPPFSYPVLIRLAILGSPQKRLLLSQIYAAIEEKFPWYKESAPKAWKASVRHCLSLNKEFVRMQRAVEDPGVGCGGWWSVSEGTKGLKRPRKRRPVQTKRGDYLDVDDDGYNDAPRESMSDHLTSESEPQRRHSLTTQPEPPLYLPSGASTSNSIYTQSGSAPLSSSSVPPPPSRPVPGPPVSDYGQRRPSWTLPPIEDYSLRLPPILVPEASRVLPTPPESAHTVLPTGHRSGSYGHHPSLDSRHRGSYDPRGSSSSSSYKRAESSNQRNTYQRDHSHTPTASTSSSYSTNSQSGFSERSAASLSSGASDGKRDNPMSISSLLNNQLRLPVDPEDDGPRGQQTQEQPRMDVDQTENVGNEAQDEIMANFTPFSSEQTIRPASSRKHSPPPPTRTVARDVDIRSRTPHYAPSHQAETSRNGKKSQSRWTRKKATDQDSE</sequence>
<evidence type="ECO:0000256" key="3">
    <source>
        <dbReference type="SAM" id="MobiDB-lite"/>
    </source>
</evidence>
<keyword evidence="2" id="KW-0539">Nucleus</keyword>
<dbReference type="PANTHER" id="PTHR11829:SF343">
    <property type="entry name" value="FORK-HEAD DOMAIN-CONTAINING PROTEIN"/>
    <property type="match status" value="1"/>
</dbReference>
<dbReference type="STRING" id="1109443.G4TRS9"/>
<feature type="region of interest" description="Disordered" evidence="3">
    <location>
        <begin position="336"/>
        <end position="442"/>
    </location>
</feature>
<feature type="compositionally biased region" description="Low complexity" evidence="3">
    <location>
        <begin position="532"/>
        <end position="562"/>
    </location>
</feature>
<feature type="compositionally biased region" description="Basic residues" evidence="3">
    <location>
        <begin position="338"/>
        <end position="349"/>
    </location>
</feature>
<gene>
    <name evidence="5" type="ORF">PIIN_07976</name>
</gene>
<dbReference type="InterPro" id="IPR036390">
    <property type="entry name" value="WH_DNA-bd_sf"/>
</dbReference>
<feature type="compositionally biased region" description="Low complexity" evidence="3">
    <location>
        <begin position="210"/>
        <end position="248"/>
    </location>
</feature>
<proteinExistence type="predicted"/>
<dbReference type="HOGENOM" id="CLU_398538_0_0_1"/>
<evidence type="ECO:0000313" key="5">
    <source>
        <dbReference type="EMBL" id="CCA74022.1"/>
    </source>
</evidence>
<dbReference type="GO" id="GO:0000981">
    <property type="term" value="F:DNA-binding transcription factor activity, RNA polymerase II-specific"/>
    <property type="evidence" value="ECO:0007669"/>
    <property type="project" value="TreeGrafter"/>
</dbReference>
<feature type="compositionally biased region" description="Low complexity" evidence="3">
    <location>
        <begin position="183"/>
        <end position="201"/>
    </location>
</feature>
<feature type="compositionally biased region" description="Basic and acidic residues" evidence="3">
    <location>
        <begin position="366"/>
        <end position="383"/>
    </location>
</feature>
<feature type="region of interest" description="Disordered" evidence="3">
    <location>
        <begin position="42"/>
        <end position="117"/>
    </location>
</feature>
<dbReference type="OMA" id="WMVEHER"/>
<dbReference type="CDD" id="cd00059">
    <property type="entry name" value="FH_FOX"/>
    <property type="match status" value="1"/>
</dbReference>
<feature type="compositionally biased region" description="Polar residues" evidence="3">
    <location>
        <begin position="623"/>
        <end position="633"/>
    </location>
</feature>
<dbReference type="Proteomes" id="UP000007148">
    <property type="component" value="Unassembled WGS sequence"/>
</dbReference>
<dbReference type="PRINTS" id="PR00053">
    <property type="entry name" value="FORKHEAD"/>
</dbReference>
<dbReference type="GO" id="GO:0005634">
    <property type="term" value="C:nucleus"/>
    <property type="evidence" value="ECO:0007669"/>
    <property type="project" value="UniProtKB-SubCell"/>
</dbReference>
<feature type="compositionally biased region" description="Low complexity" evidence="3">
    <location>
        <begin position="44"/>
        <end position="68"/>
    </location>
</feature>
<dbReference type="InterPro" id="IPR018122">
    <property type="entry name" value="TF_fork_head_CS_1"/>
</dbReference>
<dbReference type="eggNOG" id="KOG2294">
    <property type="taxonomic scope" value="Eukaryota"/>
</dbReference>
<dbReference type="Gene3D" id="1.10.10.10">
    <property type="entry name" value="Winged helix-like DNA-binding domain superfamily/Winged helix DNA-binding domain"/>
    <property type="match status" value="1"/>
</dbReference>
<dbReference type="OrthoDB" id="5954824at2759"/>
<name>G4TRS9_SERID</name>
<protein>
    <recommendedName>
        <fullName evidence="4">Fork-head domain-containing protein</fullName>
    </recommendedName>
</protein>
<dbReference type="SUPFAM" id="SSF46785">
    <property type="entry name" value="Winged helix' DNA-binding domain"/>
    <property type="match status" value="1"/>
</dbReference>
<accession>G4TRS9</accession>
<feature type="compositionally biased region" description="Basic and acidic residues" evidence="3">
    <location>
        <begin position="136"/>
        <end position="146"/>
    </location>
</feature>
<evidence type="ECO:0000259" key="4">
    <source>
        <dbReference type="PROSITE" id="PS50039"/>
    </source>
</evidence>
<reference evidence="5 6" key="1">
    <citation type="journal article" date="2011" name="PLoS Pathog.">
        <title>Endophytic Life Strategies Decoded by Genome and Transcriptome Analyses of the Mutualistic Root Symbiont Piriformospora indica.</title>
        <authorList>
            <person name="Zuccaro A."/>
            <person name="Lahrmann U."/>
            <person name="Guldener U."/>
            <person name="Langen G."/>
            <person name="Pfiffi S."/>
            <person name="Biedenkopf D."/>
            <person name="Wong P."/>
            <person name="Samans B."/>
            <person name="Grimm C."/>
            <person name="Basiewicz M."/>
            <person name="Murat C."/>
            <person name="Martin F."/>
            <person name="Kogel K.H."/>
        </authorList>
    </citation>
    <scope>NUCLEOTIDE SEQUENCE [LARGE SCALE GENOMIC DNA]</scope>
    <source>
        <strain evidence="5 6">DSM 11827</strain>
    </source>
</reference>
<comment type="subcellular location">
    <subcellularLocation>
        <location evidence="2">Nucleus</location>
    </subcellularLocation>
</comment>
<dbReference type="PROSITE" id="PS00657">
    <property type="entry name" value="FORK_HEAD_1"/>
    <property type="match status" value="1"/>
</dbReference>
<dbReference type="AlphaFoldDB" id="G4TRS9"/>
<keyword evidence="1 2" id="KW-0238">DNA-binding</keyword>
<feature type="compositionally biased region" description="Basic residues" evidence="3">
    <location>
        <begin position="672"/>
        <end position="683"/>
    </location>
</feature>
<feature type="compositionally biased region" description="Polar residues" evidence="3">
    <location>
        <begin position="400"/>
        <end position="410"/>
    </location>
</feature>
<feature type="DNA-binding region" description="Fork-head" evidence="2">
    <location>
        <begin position="253"/>
        <end position="346"/>
    </location>
</feature>
<comment type="caution">
    <text evidence="5">The sequence shown here is derived from an EMBL/GenBank/DDBJ whole genome shotgun (WGS) entry which is preliminary data.</text>
</comment>
<feature type="region of interest" description="Disordered" evidence="3">
    <location>
        <begin position="465"/>
        <end position="691"/>
    </location>
</feature>